<dbReference type="GO" id="GO:0000981">
    <property type="term" value="F:DNA-binding transcription factor activity, RNA polymerase II-specific"/>
    <property type="evidence" value="ECO:0007669"/>
    <property type="project" value="TreeGrafter"/>
</dbReference>
<evidence type="ECO:0000256" key="6">
    <source>
        <dbReference type="ARBA" id="ARBA00023125"/>
    </source>
</evidence>
<dbReference type="InterPro" id="IPR013087">
    <property type="entry name" value="Znf_C2H2_type"/>
</dbReference>
<evidence type="ECO:0000256" key="7">
    <source>
        <dbReference type="ARBA" id="ARBA00023242"/>
    </source>
</evidence>
<dbReference type="GO" id="GO:0003677">
    <property type="term" value="F:DNA binding"/>
    <property type="evidence" value="ECO:0007669"/>
    <property type="project" value="UniProtKB-KW"/>
</dbReference>
<organism evidence="11 12">
    <name type="scientific">Gymnopilus dilepis</name>
    <dbReference type="NCBI Taxonomy" id="231916"/>
    <lineage>
        <taxon>Eukaryota</taxon>
        <taxon>Fungi</taxon>
        <taxon>Dikarya</taxon>
        <taxon>Basidiomycota</taxon>
        <taxon>Agaricomycotina</taxon>
        <taxon>Agaricomycetes</taxon>
        <taxon>Agaricomycetidae</taxon>
        <taxon>Agaricales</taxon>
        <taxon>Agaricineae</taxon>
        <taxon>Hymenogastraceae</taxon>
        <taxon>Gymnopilus</taxon>
    </lineage>
</organism>
<feature type="domain" description="C2H2-type" evidence="10">
    <location>
        <begin position="413"/>
        <end position="440"/>
    </location>
</feature>
<dbReference type="PANTHER" id="PTHR24394:SF56">
    <property type="entry name" value="NOVEL PROTEIN CONTAINING BTB_POZ DOMAIN"/>
    <property type="match status" value="1"/>
</dbReference>
<feature type="compositionally biased region" description="Low complexity" evidence="9">
    <location>
        <begin position="181"/>
        <end position="201"/>
    </location>
</feature>
<protein>
    <recommendedName>
        <fullName evidence="10">C2H2-type domain-containing protein</fullName>
    </recommendedName>
</protein>
<keyword evidence="7" id="KW-0539">Nucleus</keyword>
<feature type="compositionally biased region" description="Polar residues" evidence="9">
    <location>
        <begin position="559"/>
        <end position="584"/>
    </location>
</feature>
<keyword evidence="5" id="KW-0862">Zinc</keyword>
<dbReference type="Pfam" id="PF00096">
    <property type="entry name" value="zf-C2H2"/>
    <property type="match status" value="2"/>
</dbReference>
<feature type="region of interest" description="Disordered" evidence="9">
    <location>
        <begin position="1"/>
        <end position="59"/>
    </location>
</feature>
<dbReference type="Gene3D" id="3.30.160.60">
    <property type="entry name" value="Classic Zinc Finger"/>
    <property type="match status" value="2"/>
</dbReference>
<feature type="compositionally biased region" description="Polar residues" evidence="9">
    <location>
        <begin position="121"/>
        <end position="140"/>
    </location>
</feature>
<dbReference type="SMART" id="SM00355">
    <property type="entry name" value="ZnF_C2H2"/>
    <property type="match status" value="2"/>
</dbReference>
<gene>
    <name evidence="11" type="ORF">CVT26_004763</name>
</gene>
<keyword evidence="3" id="KW-0677">Repeat</keyword>
<keyword evidence="4 8" id="KW-0863">Zinc-finger</keyword>
<dbReference type="EMBL" id="NHYE01001394">
    <property type="protein sequence ID" value="PPQ96128.1"/>
    <property type="molecule type" value="Genomic_DNA"/>
</dbReference>
<dbReference type="Proteomes" id="UP000284706">
    <property type="component" value="Unassembled WGS sequence"/>
</dbReference>
<accession>A0A409XZC5</accession>
<keyword evidence="12" id="KW-1185">Reference proteome</keyword>
<evidence type="ECO:0000256" key="1">
    <source>
        <dbReference type="ARBA" id="ARBA00004123"/>
    </source>
</evidence>
<feature type="region of interest" description="Disordered" evidence="9">
    <location>
        <begin position="167"/>
        <end position="217"/>
    </location>
</feature>
<feature type="region of interest" description="Disordered" evidence="9">
    <location>
        <begin position="89"/>
        <end position="140"/>
    </location>
</feature>
<dbReference type="FunFam" id="3.30.160.60:FF:000045">
    <property type="entry name" value="ZFP69 zinc finger protein B"/>
    <property type="match status" value="1"/>
</dbReference>
<feature type="domain" description="C2H2-type" evidence="10">
    <location>
        <begin position="441"/>
        <end position="470"/>
    </location>
</feature>
<evidence type="ECO:0000256" key="9">
    <source>
        <dbReference type="SAM" id="MobiDB-lite"/>
    </source>
</evidence>
<dbReference type="PANTHER" id="PTHR24394">
    <property type="entry name" value="ZINC FINGER PROTEIN"/>
    <property type="match status" value="1"/>
</dbReference>
<dbReference type="PROSITE" id="PS00028">
    <property type="entry name" value="ZINC_FINGER_C2H2_1"/>
    <property type="match status" value="2"/>
</dbReference>
<dbReference type="GO" id="GO:0008270">
    <property type="term" value="F:zinc ion binding"/>
    <property type="evidence" value="ECO:0007669"/>
    <property type="project" value="UniProtKB-KW"/>
</dbReference>
<evidence type="ECO:0000256" key="4">
    <source>
        <dbReference type="ARBA" id="ARBA00022771"/>
    </source>
</evidence>
<keyword evidence="2" id="KW-0479">Metal-binding</keyword>
<comment type="caution">
    <text evidence="11">The sequence shown here is derived from an EMBL/GenBank/DDBJ whole genome shotgun (WGS) entry which is preliminary data.</text>
</comment>
<evidence type="ECO:0000313" key="12">
    <source>
        <dbReference type="Proteomes" id="UP000284706"/>
    </source>
</evidence>
<evidence type="ECO:0000256" key="2">
    <source>
        <dbReference type="ARBA" id="ARBA00022723"/>
    </source>
</evidence>
<dbReference type="STRING" id="231916.A0A409XZC5"/>
<evidence type="ECO:0000313" key="11">
    <source>
        <dbReference type="EMBL" id="PPQ96128.1"/>
    </source>
</evidence>
<reference evidence="11 12" key="1">
    <citation type="journal article" date="2018" name="Evol. Lett.">
        <title>Horizontal gene cluster transfer increased hallucinogenic mushroom diversity.</title>
        <authorList>
            <person name="Reynolds H.T."/>
            <person name="Vijayakumar V."/>
            <person name="Gluck-Thaler E."/>
            <person name="Korotkin H.B."/>
            <person name="Matheny P.B."/>
            <person name="Slot J.C."/>
        </authorList>
    </citation>
    <scope>NUCLEOTIDE SEQUENCE [LARGE SCALE GENOMIC DNA]</scope>
    <source>
        <strain evidence="11 12">SRW20</strain>
    </source>
</reference>
<dbReference type="PROSITE" id="PS50157">
    <property type="entry name" value="ZINC_FINGER_C2H2_2"/>
    <property type="match status" value="2"/>
</dbReference>
<evidence type="ECO:0000256" key="3">
    <source>
        <dbReference type="ARBA" id="ARBA00022737"/>
    </source>
</evidence>
<evidence type="ECO:0000256" key="5">
    <source>
        <dbReference type="ARBA" id="ARBA00022833"/>
    </source>
</evidence>
<comment type="subcellular location">
    <subcellularLocation>
        <location evidence="1">Nucleus</location>
    </subcellularLocation>
</comment>
<dbReference type="InParanoid" id="A0A409XZC5"/>
<keyword evidence="6" id="KW-0238">DNA-binding</keyword>
<proteinExistence type="predicted"/>
<feature type="compositionally biased region" description="Low complexity" evidence="9">
    <location>
        <begin position="585"/>
        <end position="602"/>
    </location>
</feature>
<evidence type="ECO:0000259" key="10">
    <source>
        <dbReference type="PROSITE" id="PS50157"/>
    </source>
</evidence>
<dbReference type="OrthoDB" id="6077919at2759"/>
<name>A0A409XZC5_9AGAR</name>
<evidence type="ECO:0000256" key="8">
    <source>
        <dbReference type="PROSITE-ProRule" id="PRU00042"/>
    </source>
</evidence>
<feature type="region of interest" description="Disordered" evidence="9">
    <location>
        <begin position="501"/>
        <end position="610"/>
    </location>
</feature>
<dbReference type="InterPro" id="IPR036236">
    <property type="entry name" value="Znf_C2H2_sf"/>
</dbReference>
<dbReference type="SUPFAM" id="SSF57667">
    <property type="entry name" value="beta-beta-alpha zinc fingers"/>
    <property type="match status" value="1"/>
</dbReference>
<sequence>MSSTDFANLRRSHAKPQSSSTHILYRSPSHPNSLPAINRNSRTIPSLPVDNTPLASNTSTSLATHSYLSSSHRMDNSNQSVHDFTRPQTFLDSDDRASGNLSGRATFDQYPRAAEARSYSLPASTQPATQDGSSNDTMTSVSSLADYGKALRGYHFQQRQQAFQSALGHLPSSRDGQAAYSDASSLSDSTSAESGSLSDGSQVQVQPQTAPPYGQAYATSNTLAGGYVGHSKNVSIMVKAPHHELHHTNPLSIPMSNIGDPPYYTHHRNYDGNINSSFQGNTTSSALATTGQQDAMQGVEPANAFYVPQRSELDSVFPANILSQDLPLDSDCPQVSEHPDFDPDFVISHSVFNAAHPSQHSPMQDDVSFSMEVTPDPQLFPLSIDLEEQSEVARQEIQGDLADMKKKRRVKMHECPICQKSFPRPSGLKTHMNIHSNEKPYVCEFPGCNRTFGVRSNARRHLRTHGVNPPPVRSAVDEPYVVGFSEPMIMPSHEVPIGLPVSHAGGAEEMGTSGKRGGRVRRPSSRVAAFRVRWQTPKLKKADDLATPGLPGDGVAQPDDSTPRTNRLQATQESNVSTGSPPLFSSTSATQAGPSSAPSGPSKYVQRRQR</sequence>
<dbReference type="AlphaFoldDB" id="A0A409XZC5"/>
<dbReference type="GO" id="GO:0005634">
    <property type="term" value="C:nucleus"/>
    <property type="evidence" value="ECO:0007669"/>
    <property type="project" value="UniProtKB-SubCell"/>
</dbReference>